<comment type="caution">
    <text evidence="9">The sequence shown here is derived from an EMBL/GenBank/DDBJ whole genome shotgun (WGS) entry which is preliminary data.</text>
</comment>
<dbReference type="AlphaFoldDB" id="A0A1E5VM48"/>
<dbReference type="PANTHER" id="PTHR13683:SF858">
    <property type="entry name" value="OS02G0473200 PROTEIN"/>
    <property type="match status" value="1"/>
</dbReference>
<proteinExistence type="inferred from homology"/>
<keyword evidence="5" id="KW-0325">Glycoprotein</keyword>
<keyword evidence="2" id="KW-0645">Protease</keyword>
<keyword evidence="10" id="KW-1185">Reference proteome</keyword>
<dbReference type="InterPro" id="IPR032799">
    <property type="entry name" value="TAXi_C"/>
</dbReference>
<keyword evidence="4" id="KW-0378">Hydrolase</keyword>
<reference evidence="9 10" key="1">
    <citation type="submission" date="2016-09" db="EMBL/GenBank/DDBJ databases">
        <title>The draft genome of Dichanthelium oligosanthes: A C3 panicoid grass species.</title>
        <authorList>
            <person name="Studer A.J."/>
            <person name="Schnable J.C."/>
            <person name="Brutnell T.P."/>
        </authorList>
    </citation>
    <scope>NUCLEOTIDE SEQUENCE [LARGE SCALE GENOMIC DNA]</scope>
    <source>
        <strain evidence="10">cv. Kellogg 1175</strain>
        <tissue evidence="9">Leaf</tissue>
    </source>
</reference>
<dbReference type="Proteomes" id="UP000095767">
    <property type="component" value="Unassembled WGS sequence"/>
</dbReference>
<evidence type="ECO:0000256" key="5">
    <source>
        <dbReference type="ARBA" id="ARBA00023180"/>
    </source>
</evidence>
<accession>A0A1E5VM48</accession>
<keyword evidence="7" id="KW-0732">Signal</keyword>
<evidence type="ECO:0000256" key="4">
    <source>
        <dbReference type="ARBA" id="ARBA00022801"/>
    </source>
</evidence>
<gene>
    <name evidence="9" type="ORF">BAE44_0012795</name>
</gene>
<evidence type="ECO:0000256" key="7">
    <source>
        <dbReference type="SAM" id="SignalP"/>
    </source>
</evidence>
<evidence type="ECO:0000313" key="10">
    <source>
        <dbReference type="Proteomes" id="UP000095767"/>
    </source>
</evidence>
<dbReference type="InterPro" id="IPR001461">
    <property type="entry name" value="Aspartic_peptidase_A1"/>
</dbReference>
<keyword evidence="3" id="KW-0064">Aspartyl protease</keyword>
<feature type="active site" evidence="6">
    <location>
        <position position="321"/>
    </location>
</feature>
<dbReference type="PROSITE" id="PS51767">
    <property type="entry name" value="PEPTIDASE_A1"/>
    <property type="match status" value="1"/>
</dbReference>
<dbReference type="InterPro" id="IPR032861">
    <property type="entry name" value="TAXi_N"/>
</dbReference>
<dbReference type="InterPro" id="IPR033121">
    <property type="entry name" value="PEPTIDASE_A1"/>
</dbReference>
<feature type="chain" id="PRO_5009188334" evidence="7">
    <location>
        <begin position="31"/>
        <end position="492"/>
    </location>
</feature>
<dbReference type="Gene3D" id="2.40.70.10">
    <property type="entry name" value="Acid Proteases"/>
    <property type="match status" value="2"/>
</dbReference>
<dbReference type="InterPro" id="IPR034161">
    <property type="entry name" value="Pepsin-like_plant"/>
</dbReference>
<dbReference type="EMBL" id="LWDX02035258">
    <property type="protein sequence ID" value="OEL26186.1"/>
    <property type="molecule type" value="Genomic_DNA"/>
</dbReference>
<evidence type="ECO:0000256" key="1">
    <source>
        <dbReference type="ARBA" id="ARBA00007447"/>
    </source>
</evidence>
<evidence type="ECO:0000256" key="3">
    <source>
        <dbReference type="ARBA" id="ARBA00022750"/>
    </source>
</evidence>
<dbReference type="CDD" id="cd05476">
    <property type="entry name" value="pepsin_A_like_plant"/>
    <property type="match status" value="1"/>
</dbReference>
<evidence type="ECO:0000256" key="2">
    <source>
        <dbReference type="ARBA" id="ARBA00022670"/>
    </source>
</evidence>
<dbReference type="PRINTS" id="PR00792">
    <property type="entry name" value="PEPSIN"/>
</dbReference>
<feature type="active site" evidence="6">
    <location>
        <position position="106"/>
    </location>
</feature>
<feature type="domain" description="Peptidase A1" evidence="8">
    <location>
        <begin position="88"/>
        <end position="440"/>
    </location>
</feature>
<dbReference type="FunFam" id="2.40.70.10:FF:000028">
    <property type="entry name" value="Eukaryotic aspartyl protease family protein"/>
    <property type="match status" value="1"/>
</dbReference>
<name>A0A1E5VM48_9POAL</name>
<protein>
    <submittedName>
        <fullName evidence="9">Aspartic proteinase-like protein 2</fullName>
    </submittedName>
</protein>
<dbReference type="OrthoDB" id="2747330at2759"/>
<feature type="signal peptide" evidence="7">
    <location>
        <begin position="1"/>
        <end position="30"/>
    </location>
</feature>
<dbReference type="GO" id="GO:0004190">
    <property type="term" value="F:aspartic-type endopeptidase activity"/>
    <property type="evidence" value="ECO:0007669"/>
    <property type="project" value="UniProtKB-KW"/>
</dbReference>
<dbReference type="Pfam" id="PF14541">
    <property type="entry name" value="TAXi_C"/>
    <property type="match status" value="1"/>
</dbReference>
<dbReference type="GO" id="GO:0006508">
    <property type="term" value="P:proteolysis"/>
    <property type="evidence" value="ECO:0007669"/>
    <property type="project" value="UniProtKB-KW"/>
</dbReference>
<dbReference type="Pfam" id="PF14543">
    <property type="entry name" value="TAXi_N"/>
    <property type="match status" value="1"/>
</dbReference>
<dbReference type="PANTHER" id="PTHR13683">
    <property type="entry name" value="ASPARTYL PROTEASES"/>
    <property type="match status" value="1"/>
</dbReference>
<dbReference type="InterPro" id="IPR021109">
    <property type="entry name" value="Peptidase_aspartic_dom_sf"/>
</dbReference>
<evidence type="ECO:0000259" key="8">
    <source>
        <dbReference type="PROSITE" id="PS51767"/>
    </source>
</evidence>
<sequence>MAPSPRASSLSCVLLILALSVALAPAPASATGVFRVRRKFPRHGGVLGEAEEHLAALRRHDGRRHGRLLGAVDLPLGGVGLPTETGLYFTRIEIGAPPKGYYVQVDTGSDILWVNCIRCDGCPTRSGLGIELTQYDPAGSGSTVGCDQEFCVTNNGGVPPSTCSSESPCQFRITYGDGSSTTGFFVTDFLQYDQVSGNGQIAPSNASITFGCGAQLGGDLGSSNEALDGILGFGQSDSSMLSQLAAAGKVPKIFAHCLDTVNGGGIFAIGNVVQPKVQTTPLVPNMTHYNVNLKGISVGGATLQLPTSTFNTDESKGTIIDSGTTLAYLPDSVYKTLMAAVFNKYQDMAIHNYQDFLCFQFSGSVDDGFPVITFSFEGDLVLNVNPHDYLFQNGNDLYCVGFLNGGLQTKDGKDMVLLGDLVLSNKLVVYDLENQVIGWTDYNCSSSIKIKDDKTGSVYTVDAHNISTAWRFQWHESLILLLVTTIWSYLMF</sequence>
<evidence type="ECO:0000256" key="6">
    <source>
        <dbReference type="PIRSR" id="PIRSR601461-1"/>
    </source>
</evidence>
<dbReference type="FunFam" id="2.40.70.10:FF:000056">
    <property type="entry name" value="Eukaryotic aspartyl protease family protein"/>
    <property type="match status" value="1"/>
</dbReference>
<evidence type="ECO:0000313" key="9">
    <source>
        <dbReference type="EMBL" id="OEL26186.1"/>
    </source>
</evidence>
<dbReference type="STRING" id="888268.A0A1E5VM48"/>
<comment type="similarity">
    <text evidence="1">Belongs to the peptidase A1 family.</text>
</comment>
<dbReference type="SUPFAM" id="SSF50630">
    <property type="entry name" value="Acid proteases"/>
    <property type="match status" value="1"/>
</dbReference>
<organism evidence="9 10">
    <name type="scientific">Dichanthelium oligosanthes</name>
    <dbReference type="NCBI Taxonomy" id="888268"/>
    <lineage>
        <taxon>Eukaryota</taxon>
        <taxon>Viridiplantae</taxon>
        <taxon>Streptophyta</taxon>
        <taxon>Embryophyta</taxon>
        <taxon>Tracheophyta</taxon>
        <taxon>Spermatophyta</taxon>
        <taxon>Magnoliopsida</taxon>
        <taxon>Liliopsida</taxon>
        <taxon>Poales</taxon>
        <taxon>Poaceae</taxon>
        <taxon>PACMAD clade</taxon>
        <taxon>Panicoideae</taxon>
        <taxon>Panicodae</taxon>
        <taxon>Paniceae</taxon>
        <taxon>Dichantheliinae</taxon>
        <taxon>Dichanthelium</taxon>
    </lineage>
</organism>